<sequence>MSKADTRTGIWALGLRHALGGLRVFNFENFPRHTQSKNRLKGTQSPAGRRR</sequence>
<organism evidence="2 3">
    <name type="scientific">Periconia digitata</name>
    <dbReference type="NCBI Taxonomy" id="1303443"/>
    <lineage>
        <taxon>Eukaryota</taxon>
        <taxon>Fungi</taxon>
        <taxon>Dikarya</taxon>
        <taxon>Ascomycota</taxon>
        <taxon>Pezizomycotina</taxon>
        <taxon>Dothideomycetes</taxon>
        <taxon>Pleosporomycetidae</taxon>
        <taxon>Pleosporales</taxon>
        <taxon>Massarineae</taxon>
        <taxon>Periconiaceae</taxon>
        <taxon>Periconia</taxon>
    </lineage>
</organism>
<protein>
    <submittedName>
        <fullName evidence="2">Uncharacterized protein</fullName>
    </submittedName>
</protein>
<evidence type="ECO:0000313" key="2">
    <source>
        <dbReference type="EMBL" id="CAI6341496.1"/>
    </source>
</evidence>
<feature type="region of interest" description="Disordered" evidence="1">
    <location>
        <begin position="30"/>
        <end position="51"/>
    </location>
</feature>
<dbReference type="Proteomes" id="UP001152607">
    <property type="component" value="Unassembled WGS sequence"/>
</dbReference>
<dbReference type="AlphaFoldDB" id="A0A9W4XWW1"/>
<accession>A0A9W4XWW1</accession>
<proteinExistence type="predicted"/>
<evidence type="ECO:0000313" key="3">
    <source>
        <dbReference type="Proteomes" id="UP001152607"/>
    </source>
</evidence>
<gene>
    <name evidence="2" type="ORF">PDIGIT_LOCUS14693</name>
</gene>
<evidence type="ECO:0000256" key="1">
    <source>
        <dbReference type="SAM" id="MobiDB-lite"/>
    </source>
</evidence>
<feature type="compositionally biased region" description="Polar residues" evidence="1">
    <location>
        <begin position="41"/>
        <end position="51"/>
    </location>
</feature>
<name>A0A9W4XWW1_9PLEO</name>
<keyword evidence="3" id="KW-1185">Reference proteome</keyword>
<reference evidence="2" key="1">
    <citation type="submission" date="2023-01" db="EMBL/GenBank/DDBJ databases">
        <authorList>
            <person name="Van Ghelder C."/>
            <person name="Rancurel C."/>
        </authorList>
    </citation>
    <scope>NUCLEOTIDE SEQUENCE</scope>
    <source>
        <strain evidence="2">CNCM I-4278</strain>
    </source>
</reference>
<dbReference type="EMBL" id="CAOQHR010000012">
    <property type="protein sequence ID" value="CAI6341496.1"/>
    <property type="molecule type" value="Genomic_DNA"/>
</dbReference>
<comment type="caution">
    <text evidence="2">The sequence shown here is derived from an EMBL/GenBank/DDBJ whole genome shotgun (WGS) entry which is preliminary data.</text>
</comment>